<dbReference type="EMBL" id="CP001624">
    <property type="protein sequence ID" value="ACS60032.1"/>
    <property type="molecule type" value="Genomic_DNA"/>
</dbReference>
<geneLocation type="plasmid" evidence="1 2">
    <name>pR132502</name>
</geneLocation>
<keyword evidence="1" id="KW-0614">Plasmid</keyword>
<proteinExistence type="predicted"/>
<organism evidence="1 2">
    <name type="scientific">Rhizobium leguminosarum bv. trifolii (strain WSM1325)</name>
    <dbReference type="NCBI Taxonomy" id="395491"/>
    <lineage>
        <taxon>Bacteria</taxon>
        <taxon>Pseudomonadati</taxon>
        <taxon>Pseudomonadota</taxon>
        <taxon>Alphaproteobacteria</taxon>
        <taxon>Hyphomicrobiales</taxon>
        <taxon>Rhizobiaceae</taxon>
        <taxon>Rhizobium/Agrobacterium group</taxon>
        <taxon>Rhizobium</taxon>
    </lineage>
</organism>
<accession>C6B7H4</accession>
<dbReference type="Proteomes" id="UP000002256">
    <property type="component" value="Plasmid pR132502"/>
</dbReference>
<sequence length="68" mass="7432">MQRFDMAATLHFNARPTATQTRPVLPKAGLFLAFRPIGFDIPGGWMSDTDNPAPFCAESLVVLRALPS</sequence>
<reference evidence="1 2" key="1">
    <citation type="journal article" date="2010" name="Stand. Genomic Sci.">
        <title>Complete genome sequence of Rhizobium leguminosarum bv. trifolii strain WSM1325, an effective microsymbiont of annual Mediterranean clovers.</title>
        <authorList>
            <person name="Reeve W."/>
            <person name="O'Hara G."/>
            <person name="Chain P."/>
            <person name="Ardley J."/>
            <person name="Brau L."/>
            <person name="Nandesena K."/>
            <person name="Tiwari R."/>
            <person name="Copeland A."/>
            <person name="Nolan M."/>
            <person name="Han C."/>
            <person name="Brettin T."/>
            <person name="Land M."/>
            <person name="Ovchinikova G."/>
            <person name="Ivanova N."/>
            <person name="Mavromatis K."/>
            <person name="Markowitz V."/>
            <person name="Kyrpides N."/>
            <person name="Melino V."/>
            <person name="Denton M."/>
            <person name="Yates R."/>
            <person name="Howieson J."/>
        </authorList>
    </citation>
    <scope>NUCLEOTIDE SEQUENCE [LARGE SCALE GENOMIC DNA]</scope>
    <source>
        <strain evidence="2">WSM1325</strain>
        <plasmid evidence="2">Plasmid pR132502</plasmid>
    </source>
</reference>
<protein>
    <submittedName>
        <fullName evidence="1">Uncharacterized protein</fullName>
    </submittedName>
</protein>
<evidence type="ECO:0000313" key="1">
    <source>
        <dbReference type="EMBL" id="ACS60032.1"/>
    </source>
</evidence>
<dbReference type="KEGG" id="rlg:Rleg_7013"/>
<name>C6B7H4_RHILS</name>
<dbReference type="HOGENOM" id="CLU_2791120_0_0_5"/>
<evidence type="ECO:0000313" key="2">
    <source>
        <dbReference type="Proteomes" id="UP000002256"/>
    </source>
</evidence>
<dbReference type="AlphaFoldDB" id="C6B7H4"/>
<gene>
    <name evidence="1" type="ordered locus">Rleg_7013</name>
</gene>